<feature type="transmembrane region" description="Helical" evidence="1">
    <location>
        <begin position="113"/>
        <end position="133"/>
    </location>
</feature>
<evidence type="ECO:0000313" key="3">
    <source>
        <dbReference type="Proteomes" id="UP000289326"/>
    </source>
</evidence>
<evidence type="ECO:0000256" key="1">
    <source>
        <dbReference type="SAM" id="Phobius"/>
    </source>
</evidence>
<organism evidence="2 3">
    <name type="scientific">Mycoplasmopsis phocirhinis</name>
    <dbReference type="NCBI Taxonomy" id="142650"/>
    <lineage>
        <taxon>Bacteria</taxon>
        <taxon>Bacillati</taxon>
        <taxon>Mycoplasmatota</taxon>
        <taxon>Mycoplasmoidales</taxon>
        <taxon>Metamycoplasmataceae</taxon>
        <taxon>Mycoplasmopsis</taxon>
    </lineage>
</organism>
<dbReference type="EMBL" id="CP034841">
    <property type="protein sequence ID" value="QBF34745.1"/>
    <property type="molecule type" value="Genomic_DNA"/>
</dbReference>
<keyword evidence="1" id="KW-0812">Transmembrane</keyword>
<gene>
    <name evidence="2" type="ORF">EG856_02340</name>
</gene>
<sequence>MQNTFNHKKLALKGLILSIVEFITAFLISITVLITMYYLTKLKSRSSIDFFIERFGGLDDNIVRFSSAPKTSFIVSLTFAILFFLTHIALKIWKIIIDISLHKKLENQTDKLFVVLGIFFPIISLITYSIIVHEMYKNYRIEM</sequence>
<keyword evidence="1" id="KW-0472">Membrane</keyword>
<feature type="transmembrane region" description="Helical" evidence="1">
    <location>
        <begin position="15"/>
        <end position="39"/>
    </location>
</feature>
<proteinExistence type="predicted"/>
<dbReference type="KEGG" id="mphi:EG856_02340"/>
<protein>
    <submittedName>
        <fullName evidence="2">Uncharacterized protein</fullName>
    </submittedName>
</protein>
<keyword evidence="3" id="KW-1185">Reference proteome</keyword>
<accession>A0A4P6MM87</accession>
<keyword evidence="1" id="KW-1133">Transmembrane helix</keyword>
<feature type="transmembrane region" description="Helical" evidence="1">
    <location>
        <begin position="73"/>
        <end position="93"/>
    </location>
</feature>
<evidence type="ECO:0000313" key="2">
    <source>
        <dbReference type="EMBL" id="QBF34745.1"/>
    </source>
</evidence>
<dbReference type="RefSeq" id="WP_130429522.1">
    <property type="nucleotide sequence ID" value="NZ_CP034841.1"/>
</dbReference>
<name>A0A4P6MM87_9BACT</name>
<dbReference type="AlphaFoldDB" id="A0A4P6MM87"/>
<reference evidence="2 3" key="1">
    <citation type="submission" date="2019-01" db="EMBL/GenBank/DDBJ databases">
        <title>Complete sequence and annotation of the Mycoplasma phocirhinis strain 852T genome.</title>
        <authorList>
            <person name="Frasca S.Jr."/>
            <person name="Kutish G.F."/>
            <person name="Castellanos Gell J."/>
            <person name="Michaels D.L."/>
            <person name="Brown D.R."/>
        </authorList>
    </citation>
    <scope>NUCLEOTIDE SEQUENCE [LARGE SCALE GENOMIC DNA]</scope>
    <source>
        <strain evidence="2 3">852</strain>
    </source>
</reference>
<dbReference type="Proteomes" id="UP000289326">
    <property type="component" value="Chromosome"/>
</dbReference>